<reference evidence="2 5" key="4">
    <citation type="submission" date="2019-12" db="EMBL/GenBank/DDBJ databases">
        <title>Multi-Generational Helicobacter saguini Isolates.</title>
        <authorList>
            <person name="Mannion A."/>
            <person name="Shen Z."/>
            <person name="Fox J.G."/>
        </authorList>
    </citation>
    <scope>NUCLEOTIDE SEQUENCE [LARGE SCALE GENOMIC DNA]</scope>
    <source>
        <strain evidence="2">16-048</strain>
        <strain evidence="5">16-048 (F4)</strain>
    </source>
</reference>
<evidence type="ECO:0000313" key="2">
    <source>
        <dbReference type="EMBL" id="MWV70125.1"/>
    </source>
</evidence>
<dbReference type="GO" id="GO:0006508">
    <property type="term" value="P:proteolysis"/>
    <property type="evidence" value="ECO:0007669"/>
    <property type="project" value="InterPro"/>
</dbReference>
<dbReference type="PROSITE" id="PS50990">
    <property type="entry name" value="PEPTIDASE_C39"/>
    <property type="match status" value="1"/>
</dbReference>
<dbReference type="Proteomes" id="UP000477070">
    <property type="component" value="Unassembled WGS sequence"/>
</dbReference>
<evidence type="ECO:0000313" key="5">
    <source>
        <dbReference type="Proteomes" id="UP000477070"/>
    </source>
</evidence>
<dbReference type="OrthoDB" id="13401at2"/>
<feature type="domain" description="Peptidase C39" evidence="1">
    <location>
        <begin position="46"/>
        <end position="188"/>
    </location>
</feature>
<dbReference type="EMBL" id="QBIU01000002">
    <property type="protein sequence ID" value="MWV70125.1"/>
    <property type="molecule type" value="Genomic_DNA"/>
</dbReference>
<reference evidence="3 4" key="1">
    <citation type="journal article" date="2014" name="Genome Announc.">
        <title>Draft genome sequences of eight enterohepatic helicobacter species isolated from both laboratory and wild rodents.</title>
        <authorList>
            <person name="Sheh A."/>
            <person name="Shen Z."/>
            <person name="Fox J.G."/>
        </authorList>
    </citation>
    <scope>NUCLEOTIDE SEQUENCE [LARGE SCALE GENOMIC DNA]</scope>
    <source>
        <strain evidence="3 4">MIT 97-6194</strain>
    </source>
</reference>
<comment type="caution">
    <text evidence="3">The sequence shown here is derived from an EMBL/GenBank/DDBJ whole genome shotgun (WGS) entry which is preliminary data.</text>
</comment>
<dbReference type="Gene3D" id="3.90.70.10">
    <property type="entry name" value="Cysteine proteinases"/>
    <property type="match status" value="1"/>
</dbReference>
<protein>
    <submittedName>
        <fullName evidence="3">Peptidase C39</fullName>
    </submittedName>
</protein>
<dbReference type="Proteomes" id="UP000029714">
    <property type="component" value="Unassembled WGS sequence"/>
</dbReference>
<evidence type="ECO:0000259" key="1">
    <source>
        <dbReference type="PROSITE" id="PS50990"/>
    </source>
</evidence>
<dbReference type="GO" id="GO:0005524">
    <property type="term" value="F:ATP binding"/>
    <property type="evidence" value="ECO:0007669"/>
    <property type="project" value="InterPro"/>
</dbReference>
<dbReference type="AlphaFoldDB" id="A0A347VQJ5"/>
<reference evidence="3" key="3">
    <citation type="submission" date="2018-04" db="EMBL/GenBank/DDBJ databases">
        <authorList>
            <person name="Sheh A."/>
            <person name="Shen Z."/>
            <person name="Mannion A.J."/>
            <person name="Fox J.G."/>
        </authorList>
    </citation>
    <scope>NUCLEOTIDE SEQUENCE</scope>
    <source>
        <strain evidence="3">MIT 97-6194</strain>
    </source>
</reference>
<dbReference type="RefSeq" id="WP_034569839.1">
    <property type="nucleotide sequence ID" value="NZ_JRMP02000012.1"/>
</dbReference>
<name>A0A347VQJ5_9HELI</name>
<dbReference type="GO" id="GO:0016020">
    <property type="term" value="C:membrane"/>
    <property type="evidence" value="ECO:0007669"/>
    <property type="project" value="InterPro"/>
</dbReference>
<accession>A0A347VQJ5</accession>
<evidence type="ECO:0000313" key="3">
    <source>
        <dbReference type="EMBL" id="TLD93748.1"/>
    </source>
</evidence>
<dbReference type="GO" id="GO:0008233">
    <property type="term" value="F:peptidase activity"/>
    <property type="evidence" value="ECO:0007669"/>
    <property type="project" value="InterPro"/>
</dbReference>
<proteinExistence type="predicted"/>
<dbReference type="EMBL" id="JRMP02000012">
    <property type="protein sequence ID" value="TLD93748.1"/>
    <property type="molecule type" value="Genomic_DNA"/>
</dbReference>
<organism evidence="3 4">
    <name type="scientific">Helicobacter saguini</name>
    <dbReference type="NCBI Taxonomy" id="1548018"/>
    <lineage>
        <taxon>Bacteria</taxon>
        <taxon>Pseudomonadati</taxon>
        <taxon>Campylobacterota</taxon>
        <taxon>Epsilonproteobacteria</taxon>
        <taxon>Campylobacterales</taxon>
        <taxon>Helicobacteraceae</taxon>
        <taxon>Helicobacter</taxon>
    </lineage>
</organism>
<sequence length="228" mass="26178">MKKYILILFLSLAQIQGQIHINNDSISIDKNVKSWSEIRNDNLTRQQFDYSCGSASLSTILTYYYNVEVSEKEILESVLQSKGIDTQKQEELAKDENLRKTLDLSFLDLSHFAESKGFKAIGLGLDLDTLKKLKAPVIVYINVRDIEHFSVYKGISGEFINLADPSFGNIKIRLDKFKEMFYRRDDKTHPGKILAILPNSNSVQINNDFMNIDSKNDLIYEVIKDKIE</sequence>
<reference evidence="3 4" key="2">
    <citation type="journal article" date="2016" name="Infect. Immun.">
        <title>Helicobacter saguini, a Novel Helicobacter Isolated from Cotton-Top Tamarins with Ulcerative Colitis, Has Proinflammatory Properties and Induces Typhlocolitis and Dysplasia in Gnotobiotic IL-10-/- Mice.</title>
        <authorList>
            <person name="Shen Z."/>
            <person name="Mannion A."/>
            <person name="Whary M.T."/>
            <person name="Muthupalani S."/>
            <person name="Sheh A."/>
            <person name="Feng Y."/>
            <person name="Gong G."/>
            <person name="Vandamme P."/>
            <person name="Holcombe H.R."/>
            <person name="Paster B.J."/>
            <person name="Fox J.G."/>
        </authorList>
    </citation>
    <scope>NUCLEOTIDE SEQUENCE [LARGE SCALE GENOMIC DNA]</scope>
    <source>
        <strain evidence="3 4">MIT 97-6194</strain>
    </source>
</reference>
<dbReference type="Pfam" id="PF03412">
    <property type="entry name" value="Peptidase_C39"/>
    <property type="match status" value="1"/>
</dbReference>
<keyword evidence="4" id="KW-1185">Reference proteome</keyword>
<dbReference type="CDD" id="cd02423">
    <property type="entry name" value="Peptidase_C39G"/>
    <property type="match status" value="1"/>
</dbReference>
<dbReference type="InterPro" id="IPR005074">
    <property type="entry name" value="Peptidase_C39"/>
</dbReference>
<evidence type="ECO:0000313" key="4">
    <source>
        <dbReference type="Proteomes" id="UP000029714"/>
    </source>
</evidence>
<gene>
    <name evidence="2" type="ORF">DCO61_08985</name>
    <name evidence="3" type="ORF">LS64_008115</name>
</gene>